<evidence type="ECO:0000256" key="2">
    <source>
        <dbReference type="ARBA" id="ARBA00007405"/>
    </source>
</evidence>
<evidence type="ECO:0000256" key="9">
    <source>
        <dbReference type="ARBA" id="ARBA00047754"/>
    </source>
</evidence>
<dbReference type="InterPro" id="IPR013344">
    <property type="entry name" value="RNR_NrdJ/NrdZ"/>
</dbReference>
<sequence>IAKARGAEAKIQEIIQVRRSTGRTPDIRDLTDAQQKRIRAAFKQITAREDISGAIFGADIRARRRGEAQTVAAVGDISIEPAQVLQSVSPTIRPRTSLETFKALPGILKKRVIPVVFGKVGEAPPPAGAKQVISGLKKAQDFLDQSIVDTREKIIPELKEQRLEGEQLVNQDVQNLLEQRYYRPGETSWENLVNKVVSHLAPANGILRGKLRRAMENFELIPSSPVLMNAGSARPMMCSCFVLPVSDSIAAIMKSLTDTVMIQKYGGGVGLNFSPIRQEGSIVSSTQGRASGPVSFMEFWNAAMNVIRQGGKRQGAMMGVLNVDHPDLQLFLAAKSQEGKLTNFNLSVGLTQEFFVDYLLESEKVYPCGLTASQIFTLIAEGIHANGEPGVLFLDNINANNPYPGRILATNPCGEVPLPSYGACCLASINLNAIVRNPNDGDRYTLDDYLDWNKLEELIILGVEMLNRILKTTWWPIDEVALFMRSYAPIGLGVMGLADLLAKLELPYGSSGALEVVDEIFSLMRQVAEETSNGRNRTVLSVAPTGSIAMIAGASYGIEPYFSLSYTKKVEAGEFHVMPQPFIDAMQQHLGLDPRTSEEFTELRETGSIQHIFQESHPLEPVFRTANEIDPFDHLVMQATIQRHVDNSVSKTINLPTNFSVSSIALLLRQAHELGIKGLTMYRQGSREVEVIQAGNCPTGECEL</sequence>
<dbReference type="GO" id="GO:0004748">
    <property type="term" value="F:ribonucleoside-diphosphate reductase activity, thioredoxin disulfide as acceptor"/>
    <property type="evidence" value="ECO:0007669"/>
    <property type="project" value="UniProtKB-EC"/>
</dbReference>
<accession>A0A0F9KR60</accession>
<keyword evidence="8" id="KW-0170">Cobalt</keyword>
<name>A0A0F9KR60_9ZZZZ</name>
<proteinExistence type="inferred from homology"/>
<reference evidence="11" key="1">
    <citation type="journal article" date="2015" name="Nature">
        <title>Complex archaea that bridge the gap between prokaryotes and eukaryotes.</title>
        <authorList>
            <person name="Spang A."/>
            <person name="Saw J.H."/>
            <person name="Jorgensen S.L."/>
            <person name="Zaremba-Niedzwiedzka K."/>
            <person name="Martijn J."/>
            <person name="Lind A.E."/>
            <person name="van Eijk R."/>
            <person name="Schleper C."/>
            <person name="Guy L."/>
            <person name="Ettema T.J."/>
        </authorList>
    </citation>
    <scope>NUCLEOTIDE SEQUENCE</scope>
</reference>
<feature type="domain" description="Ribonucleotide reductase large subunit C-terminal" evidence="10">
    <location>
        <begin position="239"/>
        <end position="357"/>
    </location>
</feature>
<evidence type="ECO:0000259" key="10">
    <source>
        <dbReference type="Pfam" id="PF02867"/>
    </source>
</evidence>
<evidence type="ECO:0000256" key="5">
    <source>
        <dbReference type="ARBA" id="ARBA00022741"/>
    </source>
</evidence>
<keyword evidence="4" id="KW-0846">Cobalamin</keyword>
<evidence type="ECO:0000256" key="8">
    <source>
        <dbReference type="ARBA" id="ARBA00023285"/>
    </source>
</evidence>
<dbReference type="PANTHER" id="PTHR43371">
    <property type="entry name" value="VITAMIN B12-DEPENDENT RIBONUCLEOTIDE REDUCTASE"/>
    <property type="match status" value="1"/>
</dbReference>
<dbReference type="AlphaFoldDB" id="A0A0F9KR60"/>
<keyword evidence="5" id="KW-0547">Nucleotide-binding</keyword>
<organism evidence="11">
    <name type="scientific">marine sediment metagenome</name>
    <dbReference type="NCBI Taxonomy" id="412755"/>
    <lineage>
        <taxon>unclassified sequences</taxon>
        <taxon>metagenomes</taxon>
        <taxon>ecological metagenomes</taxon>
    </lineage>
</organism>
<comment type="cofactor">
    <cofactor evidence="1">
        <name>adenosylcob(III)alamin</name>
        <dbReference type="ChEBI" id="CHEBI:18408"/>
    </cofactor>
</comment>
<protein>
    <recommendedName>
        <fullName evidence="3">ribonucleoside-diphosphate reductase</fullName>
        <ecNumber evidence="3">1.17.4.1</ecNumber>
    </recommendedName>
</protein>
<evidence type="ECO:0000256" key="7">
    <source>
        <dbReference type="ARBA" id="ARBA00023157"/>
    </source>
</evidence>
<feature type="domain" description="Ribonucleotide reductase large subunit C-terminal" evidence="10">
    <location>
        <begin position="535"/>
        <end position="682"/>
    </location>
</feature>
<dbReference type="SUPFAM" id="SSF51998">
    <property type="entry name" value="PFL-like glycyl radical enzymes"/>
    <property type="match status" value="1"/>
</dbReference>
<comment type="similarity">
    <text evidence="2">Belongs to the ribonucleoside diphosphate reductase class-2 family.</text>
</comment>
<dbReference type="InterPro" id="IPR000788">
    <property type="entry name" value="RNR_lg_C"/>
</dbReference>
<dbReference type="EMBL" id="LAZR01012901">
    <property type="protein sequence ID" value="KKM24563.1"/>
    <property type="molecule type" value="Genomic_DNA"/>
</dbReference>
<keyword evidence="6" id="KW-0560">Oxidoreductase</keyword>
<dbReference type="PRINTS" id="PR01183">
    <property type="entry name" value="RIBORDTASEM1"/>
</dbReference>
<dbReference type="GO" id="GO:0031419">
    <property type="term" value="F:cobalamin binding"/>
    <property type="evidence" value="ECO:0007669"/>
    <property type="project" value="UniProtKB-KW"/>
</dbReference>
<feature type="non-terminal residue" evidence="11">
    <location>
        <position position="1"/>
    </location>
</feature>
<evidence type="ECO:0000256" key="1">
    <source>
        <dbReference type="ARBA" id="ARBA00001922"/>
    </source>
</evidence>
<feature type="domain" description="Ribonucleotide reductase large subunit C-terminal" evidence="10">
    <location>
        <begin position="370"/>
        <end position="533"/>
    </location>
</feature>
<dbReference type="CDD" id="cd02888">
    <property type="entry name" value="RNR_II_dimer"/>
    <property type="match status" value="1"/>
</dbReference>
<evidence type="ECO:0000256" key="3">
    <source>
        <dbReference type="ARBA" id="ARBA00012274"/>
    </source>
</evidence>
<comment type="catalytic activity">
    <reaction evidence="9">
        <text>a 2'-deoxyribonucleoside 5'-diphosphate + [thioredoxin]-disulfide + H2O = a ribonucleoside 5'-diphosphate + [thioredoxin]-dithiol</text>
        <dbReference type="Rhea" id="RHEA:23252"/>
        <dbReference type="Rhea" id="RHEA-COMP:10698"/>
        <dbReference type="Rhea" id="RHEA-COMP:10700"/>
        <dbReference type="ChEBI" id="CHEBI:15377"/>
        <dbReference type="ChEBI" id="CHEBI:29950"/>
        <dbReference type="ChEBI" id="CHEBI:50058"/>
        <dbReference type="ChEBI" id="CHEBI:57930"/>
        <dbReference type="ChEBI" id="CHEBI:73316"/>
        <dbReference type="EC" id="1.17.4.1"/>
    </reaction>
</comment>
<dbReference type="InterPro" id="IPR050862">
    <property type="entry name" value="RdRp_reductase_class-2"/>
</dbReference>
<dbReference type="Pfam" id="PF02867">
    <property type="entry name" value="Ribonuc_red_lgC"/>
    <property type="match status" value="3"/>
</dbReference>
<evidence type="ECO:0000256" key="4">
    <source>
        <dbReference type="ARBA" id="ARBA00022628"/>
    </source>
</evidence>
<comment type="caution">
    <text evidence="11">The sequence shown here is derived from an EMBL/GenBank/DDBJ whole genome shotgun (WGS) entry which is preliminary data.</text>
</comment>
<dbReference type="GO" id="GO:0000166">
    <property type="term" value="F:nucleotide binding"/>
    <property type="evidence" value="ECO:0007669"/>
    <property type="project" value="UniProtKB-KW"/>
</dbReference>
<gene>
    <name evidence="11" type="ORF">LCGC14_1603810</name>
</gene>
<evidence type="ECO:0000256" key="6">
    <source>
        <dbReference type="ARBA" id="ARBA00023002"/>
    </source>
</evidence>
<keyword evidence="7" id="KW-1015">Disulfide bond</keyword>
<evidence type="ECO:0000313" key="11">
    <source>
        <dbReference type="EMBL" id="KKM24563.1"/>
    </source>
</evidence>
<dbReference type="PANTHER" id="PTHR43371:SF1">
    <property type="entry name" value="RIBONUCLEOSIDE-DIPHOSPHATE REDUCTASE"/>
    <property type="match status" value="1"/>
</dbReference>
<dbReference type="Gene3D" id="3.20.70.20">
    <property type="match status" value="2"/>
</dbReference>
<dbReference type="EC" id="1.17.4.1" evidence="3"/>